<proteinExistence type="predicted"/>
<dbReference type="EMBL" id="AZEB01000022">
    <property type="protein sequence ID" value="KRL20723.1"/>
    <property type="molecule type" value="Genomic_DNA"/>
</dbReference>
<dbReference type="GO" id="GO:0016616">
    <property type="term" value="F:oxidoreductase activity, acting on the CH-OH group of donors, NAD or NADP as acceptor"/>
    <property type="evidence" value="ECO:0007669"/>
    <property type="project" value="UniProtKB-ARBA"/>
</dbReference>
<accession>A0A0R1NV67</accession>
<evidence type="ECO:0000256" key="2">
    <source>
        <dbReference type="ARBA" id="ARBA00023002"/>
    </source>
</evidence>
<evidence type="ECO:0008006" key="5">
    <source>
        <dbReference type="Google" id="ProtNLM"/>
    </source>
</evidence>
<dbReference type="InterPro" id="IPR020471">
    <property type="entry name" value="AKR"/>
</dbReference>
<dbReference type="PANTHER" id="PTHR43827">
    <property type="entry name" value="2,5-DIKETO-D-GLUCONIC ACID REDUCTASE"/>
    <property type="match status" value="1"/>
</dbReference>
<keyword evidence="1" id="KW-0521">NADP</keyword>
<protein>
    <recommendedName>
        <fullName evidence="5">NADP-dependent oxidoreductase domain-containing protein</fullName>
    </recommendedName>
</protein>
<name>A0A0R1NV67_9LACO</name>
<dbReference type="PANTHER" id="PTHR43827:SF3">
    <property type="entry name" value="NADP-DEPENDENT OXIDOREDUCTASE DOMAIN-CONTAINING PROTEIN"/>
    <property type="match status" value="1"/>
</dbReference>
<gene>
    <name evidence="3" type="ORF">FC98_GL001313</name>
</gene>
<dbReference type="AlphaFoldDB" id="A0A0R1NV67"/>
<sequence length="68" mass="7830">MQRGIVVIPKSVHKARMAENFNVFDFNLDDDDMKLMSSLDKNESQFFDHRDPAAIESIFGQSLKALRN</sequence>
<dbReference type="Gene3D" id="3.20.20.100">
    <property type="entry name" value="NADP-dependent oxidoreductase domain"/>
    <property type="match status" value="1"/>
</dbReference>
<evidence type="ECO:0000256" key="1">
    <source>
        <dbReference type="ARBA" id="ARBA00022857"/>
    </source>
</evidence>
<dbReference type="InterPro" id="IPR018170">
    <property type="entry name" value="Aldo/ket_reductase_CS"/>
</dbReference>
<dbReference type="PROSITE" id="PS00063">
    <property type="entry name" value="ALDOKETO_REDUCTASE_3"/>
    <property type="match status" value="1"/>
</dbReference>
<evidence type="ECO:0000313" key="4">
    <source>
        <dbReference type="Proteomes" id="UP000051439"/>
    </source>
</evidence>
<evidence type="ECO:0000313" key="3">
    <source>
        <dbReference type="EMBL" id="KRL20723.1"/>
    </source>
</evidence>
<keyword evidence="2" id="KW-0560">Oxidoreductase</keyword>
<dbReference type="InterPro" id="IPR036812">
    <property type="entry name" value="NAD(P)_OxRdtase_dom_sf"/>
</dbReference>
<dbReference type="SUPFAM" id="SSF51430">
    <property type="entry name" value="NAD(P)-linked oxidoreductase"/>
    <property type="match status" value="1"/>
</dbReference>
<comment type="caution">
    <text evidence="3">The sequence shown here is derived from an EMBL/GenBank/DDBJ whole genome shotgun (WGS) entry which is preliminary data.</text>
</comment>
<organism evidence="3 4">
    <name type="scientific">Lentilactobacillus kisonensis DSM 19906 = JCM 15041</name>
    <dbReference type="NCBI Taxonomy" id="1423766"/>
    <lineage>
        <taxon>Bacteria</taxon>
        <taxon>Bacillati</taxon>
        <taxon>Bacillota</taxon>
        <taxon>Bacilli</taxon>
        <taxon>Lactobacillales</taxon>
        <taxon>Lactobacillaceae</taxon>
        <taxon>Lentilactobacillus</taxon>
    </lineage>
</organism>
<dbReference type="Proteomes" id="UP000051439">
    <property type="component" value="Unassembled WGS sequence"/>
</dbReference>
<dbReference type="PATRIC" id="fig|1423766.4.peg.1357"/>
<reference evidence="3 4" key="1">
    <citation type="journal article" date="2015" name="Genome Announc.">
        <title>Expanding the biotechnology potential of lactobacilli through comparative genomics of 213 strains and associated genera.</title>
        <authorList>
            <person name="Sun Z."/>
            <person name="Harris H.M."/>
            <person name="McCann A."/>
            <person name="Guo C."/>
            <person name="Argimon S."/>
            <person name="Zhang W."/>
            <person name="Yang X."/>
            <person name="Jeffery I.B."/>
            <person name="Cooney J.C."/>
            <person name="Kagawa T.F."/>
            <person name="Liu W."/>
            <person name="Song Y."/>
            <person name="Salvetti E."/>
            <person name="Wrobel A."/>
            <person name="Rasinkangas P."/>
            <person name="Parkhill J."/>
            <person name="Rea M.C."/>
            <person name="O'Sullivan O."/>
            <person name="Ritari J."/>
            <person name="Douillard F.P."/>
            <person name="Paul Ross R."/>
            <person name="Yang R."/>
            <person name="Briner A.E."/>
            <person name="Felis G.E."/>
            <person name="de Vos W.M."/>
            <person name="Barrangou R."/>
            <person name="Klaenhammer T.R."/>
            <person name="Caufield P.W."/>
            <person name="Cui Y."/>
            <person name="Zhang H."/>
            <person name="O'Toole P.W."/>
        </authorList>
    </citation>
    <scope>NUCLEOTIDE SEQUENCE [LARGE SCALE GENOMIC DNA]</scope>
    <source>
        <strain evidence="3 4">DSM 19906</strain>
    </source>
</reference>
<keyword evidence="4" id="KW-1185">Reference proteome</keyword>